<evidence type="ECO:0000313" key="2">
    <source>
        <dbReference type="Proteomes" id="UP000250043"/>
    </source>
</evidence>
<evidence type="ECO:0000313" key="1">
    <source>
        <dbReference type="EMBL" id="OCH86845.1"/>
    </source>
</evidence>
<dbReference type="AlphaFoldDB" id="A0A8E2DG95"/>
<reference evidence="1 2" key="1">
    <citation type="submission" date="2016-07" db="EMBL/GenBank/DDBJ databases">
        <title>Draft genome of the white-rot fungus Obba rivulosa 3A-2.</title>
        <authorList>
            <consortium name="DOE Joint Genome Institute"/>
            <person name="Miettinen O."/>
            <person name="Riley R."/>
            <person name="Acob R."/>
            <person name="Barry K."/>
            <person name="Cullen D."/>
            <person name="De Vries R."/>
            <person name="Hainaut M."/>
            <person name="Hatakka A."/>
            <person name="Henrissat B."/>
            <person name="Hilden K."/>
            <person name="Kuo R."/>
            <person name="Labutti K."/>
            <person name="Lipzen A."/>
            <person name="Makela M.R."/>
            <person name="Sandor L."/>
            <person name="Spatafora J.W."/>
            <person name="Grigoriev I.V."/>
            <person name="Hibbett D.S."/>
        </authorList>
    </citation>
    <scope>NUCLEOTIDE SEQUENCE [LARGE SCALE GENOMIC DNA]</scope>
    <source>
        <strain evidence="1 2">3A-2</strain>
    </source>
</reference>
<dbReference type="Proteomes" id="UP000250043">
    <property type="component" value="Unassembled WGS sequence"/>
</dbReference>
<proteinExistence type="predicted"/>
<sequence length="178" mass="19518">NVYSGHRRIQSTLPQKYVYVLAVVQLRYAPRKYSAMSGIALEREIRRVALREDPFVVFTTEYSRPQITHAGMLNPVGNVTFSAVDILTRHESVSVATYTCANTTQAVEILDDIVLGSGSRHNSHQVIAADWCQHAGDHLRNTIPVSNASGGTAHAKSSAEKALKALLEYTSTMSESDS</sequence>
<organism evidence="1 2">
    <name type="scientific">Obba rivulosa</name>
    <dbReference type="NCBI Taxonomy" id="1052685"/>
    <lineage>
        <taxon>Eukaryota</taxon>
        <taxon>Fungi</taxon>
        <taxon>Dikarya</taxon>
        <taxon>Basidiomycota</taxon>
        <taxon>Agaricomycotina</taxon>
        <taxon>Agaricomycetes</taxon>
        <taxon>Polyporales</taxon>
        <taxon>Gelatoporiaceae</taxon>
        <taxon>Obba</taxon>
    </lineage>
</organism>
<protein>
    <submittedName>
        <fullName evidence="1">Uncharacterized protein</fullName>
    </submittedName>
</protein>
<name>A0A8E2DG95_9APHY</name>
<dbReference type="EMBL" id="KV722509">
    <property type="protein sequence ID" value="OCH86845.1"/>
    <property type="molecule type" value="Genomic_DNA"/>
</dbReference>
<gene>
    <name evidence="1" type="ORF">OBBRIDRAFT_852484</name>
</gene>
<keyword evidence="2" id="KW-1185">Reference proteome</keyword>
<accession>A0A8E2DG95</accession>
<feature type="non-terminal residue" evidence="1">
    <location>
        <position position="178"/>
    </location>
</feature>